<dbReference type="Pfam" id="PF13332">
    <property type="entry name" value="Fil_haemagg_2"/>
    <property type="match status" value="2"/>
</dbReference>
<name>A0A251ZVW6_9PROT</name>
<feature type="region of interest" description="Disordered" evidence="1">
    <location>
        <begin position="754"/>
        <end position="788"/>
    </location>
</feature>
<dbReference type="RefSeq" id="WP_086632198.1">
    <property type="nucleotide sequence ID" value="NZ_JOPB01000005.1"/>
</dbReference>
<sequence length="888" mass="88951">MTLIAGNNLSTMATKDTTDDYYHKSTSGLGASFSGGLASVGYQSNKRTDTSKTTTWTSSEISAGHNLTSVSGGSSTFTGTTLSAGNDLSISGSSVNFDTVHNTVDQTHKESSVFGGLKVGLASDSAAGQAAQYGQAAVDMNGKGSAAGKTLNAMQGGYAVGNALANDGGGYGGGIISGTAQLGFGSSKYKSDYSQSTVVGSSATAGNNLSVVARGDNANDVHNGDLTATGADLSGKNVTLSGNNVTLQSDWDTTHSSRKGSSFGGAIGVEVNTKGDLGLAANGSGSQQHANGDSSSAVNTTVSATDKVTITAPGKTTINGGIVSGNQISVDTGNLDIISPQDTSHYNSSSSQVGGGLKVGIPGAGWGANGNYSNQTIKDDYQSTGKQQSGLYAGDGGVQVHVDDTTHLKGGVISSTGGNSYLDTGKLISENQENHSKWDATSTGGGLNLGTDALGGSLGPLGVIAGNIAANSGLITGGNRKQNDSSTTQSAISSEVKVNAGSTEGGYTTDVASADGHMDNNFDANKLSNELQNSQLGMQLVGEVMGQVSDALDRNKTPGFDETNVTNDWGRIILEAAGSAAVAGATGGNVGAATGSSVAGNATLAATGQYIADNAVALAGNDQKLAELFTNIGANLVANAAGAVAGGAIDGSSGAFNGADIASTLQQYNWTFGGTASILVNNSHNTALEAAGKIPSEAGKGALQGAIVGAVAGEGVGAIPGAVAGAAKGTVSAIVSTILGAIVDAVNQDNANEQAAANATQKKDETSVSGGSSGGNVTPPDDNDGDKEFQKTEDIIKNENGNLQGELVKTSDSKIRTLTKESFQEMKEALMKGAEKVRDYSNGLGQWYRRSDGSEFGIRNSKANGETIDIMKPAPGSSIKPNTKFHQY</sequence>
<evidence type="ECO:0000256" key="1">
    <source>
        <dbReference type="SAM" id="MobiDB-lite"/>
    </source>
</evidence>
<dbReference type="AlphaFoldDB" id="A0A251ZVW6"/>
<evidence type="ECO:0000313" key="3">
    <source>
        <dbReference type="Proteomes" id="UP000194946"/>
    </source>
</evidence>
<feature type="compositionally biased region" description="Polar residues" evidence="1">
    <location>
        <begin position="283"/>
        <end position="293"/>
    </location>
</feature>
<gene>
    <name evidence="2" type="ORF">HK18_07950</name>
</gene>
<feature type="compositionally biased region" description="Polar residues" evidence="1">
    <location>
        <begin position="879"/>
        <end position="888"/>
    </location>
</feature>
<dbReference type="InterPro" id="IPR025157">
    <property type="entry name" value="Hemagglutinin_rpt"/>
</dbReference>
<accession>A0A251ZVW6</accession>
<comment type="caution">
    <text evidence="2">The sequence shown here is derived from an EMBL/GenBank/DDBJ whole genome shotgun (WGS) entry which is preliminary data.</text>
</comment>
<dbReference type="Proteomes" id="UP000194946">
    <property type="component" value="Unassembled WGS sequence"/>
</dbReference>
<keyword evidence="3" id="KW-1185">Reference proteome</keyword>
<feature type="region of interest" description="Disordered" evidence="1">
    <location>
        <begin position="867"/>
        <end position="888"/>
    </location>
</feature>
<dbReference type="GO" id="GO:0003824">
    <property type="term" value="F:catalytic activity"/>
    <property type="evidence" value="ECO:0007669"/>
    <property type="project" value="UniProtKB-ARBA"/>
</dbReference>
<evidence type="ECO:0000313" key="2">
    <source>
        <dbReference type="EMBL" id="OUI78801.1"/>
    </source>
</evidence>
<reference evidence="3" key="1">
    <citation type="submission" date="2014-06" db="EMBL/GenBank/DDBJ databases">
        <authorList>
            <person name="Winans N.J."/>
            <person name="Newell P.D."/>
            <person name="Douglas A.E."/>
        </authorList>
    </citation>
    <scope>NUCLEOTIDE SEQUENCE [LARGE SCALE GENOMIC DNA]</scope>
    <source>
        <strain evidence="3">DmL_052</strain>
    </source>
</reference>
<proteinExistence type="predicted"/>
<dbReference type="EMBL" id="JOPB01000005">
    <property type="protein sequence ID" value="OUI78801.1"/>
    <property type="molecule type" value="Genomic_DNA"/>
</dbReference>
<protein>
    <submittedName>
        <fullName evidence="2">Uncharacterized protein</fullName>
    </submittedName>
</protein>
<organism evidence="2 3">
    <name type="scientific">Commensalibacter intestini</name>
    <dbReference type="NCBI Taxonomy" id="479936"/>
    <lineage>
        <taxon>Bacteria</taxon>
        <taxon>Pseudomonadati</taxon>
        <taxon>Pseudomonadota</taxon>
        <taxon>Alphaproteobacteria</taxon>
        <taxon>Acetobacterales</taxon>
        <taxon>Acetobacteraceae</taxon>
    </lineage>
</organism>
<feature type="region of interest" description="Disordered" evidence="1">
    <location>
        <begin position="278"/>
        <end position="299"/>
    </location>
</feature>